<reference evidence="3 4" key="1">
    <citation type="submission" date="2019-07" db="EMBL/GenBank/DDBJ databases">
        <title>New Mycobacterium species.</title>
        <authorList>
            <person name="Tortoli E."/>
            <person name="Ghielmetti G."/>
            <person name="Friedel U."/>
            <person name="Trovato A."/>
        </authorList>
    </citation>
    <scope>NUCLEOTIDE SEQUENCE [LARGE SCALE GENOMIC DNA]</scope>
    <source>
        <strain evidence="3 4">16-83</strain>
    </source>
</reference>
<feature type="chain" id="PRO_5038621929" evidence="2">
    <location>
        <begin position="32"/>
        <end position="131"/>
    </location>
</feature>
<evidence type="ECO:0000313" key="4">
    <source>
        <dbReference type="Proteomes" id="UP000320513"/>
    </source>
</evidence>
<organism evidence="3 4">
    <name type="scientific">Mycobacterium helveticum</name>
    <dbReference type="NCBI Taxonomy" id="2592811"/>
    <lineage>
        <taxon>Bacteria</taxon>
        <taxon>Bacillati</taxon>
        <taxon>Actinomycetota</taxon>
        <taxon>Actinomycetes</taxon>
        <taxon>Mycobacteriales</taxon>
        <taxon>Mycobacteriaceae</taxon>
        <taxon>Mycobacterium</taxon>
    </lineage>
</organism>
<comment type="caution">
    <text evidence="3">The sequence shown here is derived from an EMBL/GenBank/DDBJ whole genome shotgun (WGS) entry which is preliminary data.</text>
</comment>
<dbReference type="OrthoDB" id="4629153at2"/>
<dbReference type="AlphaFoldDB" id="A0A557XM87"/>
<evidence type="ECO:0000256" key="2">
    <source>
        <dbReference type="SAM" id="SignalP"/>
    </source>
</evidence>
<feature type="signal peptide" evidence="2">
    <location>
        <begin position="1"/>
        <end position="31"/>
    </location>
</feature>
<protein>
    <submittedName>
        <fullName evidence="3">Integrase</fullName>
    </submittedName>
</protein>
<keyword evidence="4" id="KW-1185">Reference proteome</keyword>
<dbReference type="RefSeq" id="WP_144953019.1">
    <property type="nucleotide sequence ID" value="NZ_VMQU01000074.1"/>
</dbReference>
<dbReference type="EMBL" id="VMQU01000074">
    <property type="protein sequence ID" value="TVS86933.1"/>
    <property type="molecule type" value="Genomic_DNA"/>
</dbReference>
<dbReference type="Proteomes" id="UP000320513">
    <property type="component" value="Unassembled WGS sequence"/>
</dbReference>
<evidence type="ECO:0000313" key="3">
    <source>
        <dbReference type="EMBL" id="TVS86933.1"/>
    </source>
</evidence>
<sequence length="131" mass="13782">MGHRHSRGMRVGAGQVLAVAALLGFATPVHVALADTPQSACGTTARCPLGPAPDGGDQGTAERQVMNGYVDNEKGCRPDVTPNPQSVTWDPPGFQPNTGGSGKVTDADPRLGGEFRADWVNGHWHIEYPHC</sequence>
<accession>A0A557XM87</accession>
<evidence type="ECO:0000256" key="1">
    <source>
        <dbReference type="SAM" id="MobiDB-lite"/>
    </source>
</evidence>
<feature type="region of interest" description="Disordered" evidence="1">
    <location>
        <begin position="71"/>
        <end position="109"/>
    </location>
</feature>
<gene>
    <name evidence="3" type="ORF">FPZ47_17075</name>
</gene>
<keyword evidence="2" id="KW-0732">Signal</keyword>
<name>A0A557XM87_9MYCO</name>
<proteinExistence type="predicted"/>